<evidence type="ECO:0000256" key="3">
    <source>
        <dbReference type="ARBA" id="ARBA00022989"/>
    </source>
</evidence>
<keyword evidence="9" id="KW-1185">Reference proteome</keyword>
<feature type="region of interest" description="Disordered" evidence="5">
    <location>
        <begin position="149"/>
        <end position="177"/>
    </location>
</feature>
<keyword evidence="2 6" id="KW-0812">Transmembrane</keyword>
<feature type="transmembrane region" description="Helical" evidence="6">
    <location>
        <begin position="235"/>
        <end position="253"/>
    </location>
</feature>
<dbReference type="GO" id="GO:0005886">
    <property type="term" value="C:plasma membrane"/>
    <property type="evidence" value="ECO:0007669"/>
    <property type="project" value="UniProtKB-SubCell"/>
</dbReference>
<dbReference type="SUPFAM" id="SSF103473">
    <property type="entry name" value="MFS general substrate transporter"/>
    <property type="match status" value="2"/>
</dbReference>
<evidence type="ECO:0000313" key="9">
    <source>
        <dbReference type="Proteomes" id="UP000503540"/>
    </source>
</evidence>
<feature type="domain" description="Major facilitator superfamily (MFS) profile" evidence="7">
    <location>
        <begin position="188"/>
        <end position="641"/>
    </location>
</feature>
<feature type="transmembrane region" description="Helical" evidence="6">
    <location>
        <begin position="482"/>
        <end position="504"/>
    </location>
</feature>
<gene>
    <name evidence="8" type="ORF">F5544_12080</name>
</gene>
<evidence type="ECO:0000256" key="6">
    <source>
        <dbReference type="SAM" id="Phobius"/>
    </source>
</evidence>
<feature type="transmembrane region" description="Helical" evidence="6">
    <location>
        <begin position="546"/>
        <end position="570"/>
    </location>
</feature>
<evidence type="ECO:0000256" key="5">
    <source>
        <dbReference type="SAM" id="MobiDB-lite"/>
    </source>
</evidence>
<accession>A0A6G9YB44</accession>
<dbReference type="GO" id="GO:0022857">
    <property type="term" value="F:transmembrane transporter activity"/>
    <property type="evidence" value="ECO:0007669"/>
    <property type="project" value="InterPro"/>
</dbReference>
<dbReference type="AlphaFoldDB" id="A0A6G9YB44"/>
<sequence length="644" mass="65056">MDDGARGGHARFVAHLTRGIGRGYHGVEFERDHVGVAGTEPPLFLCAANLLGQQREPVAVVFGDDIADRAGPAVEFGDGGDAETAAGKDRAGDVLEPAIDQRPQPRQPARLGHGRGDDLLDEHFPGRLHRRHLQRLLAAEQGGDTALADAEVGGEPADGHPVQPLDRGDVDRVPGDGGSGAGALGQALIGSLLVGGGVRGGHGSILPSPPCIYERSVVVFPAIARDYPGTPTATLTWVVSGYAAAFAALLTPAGRFADIFGRRRLFLIALAGFALTSLLCGLAPGAGWLIAGRVLQGATAAALVPSALGLVLSVTPRKRIGAAIGTWSAAGGFAAVVGPALGGALVDVFGWRAVFMINIPVALLLIVPGLRIPDARGSAGALPDPLGTVAVAAGLGAVVAGVTEGQRWGWTAPGTLTALILGGLILLAALARSTRHHNPAIAVELWRSRPYAQANAVLFVFGAAMFAWLLAGPLFLDAIWRYSVLGSAAALTVGAVSSMVTATLAGRVTGPAPRRWLGVVGALMFSATAGWMSSDAFGTIPALWSAWVPAGLIGGGGVGIVVTVLGTAAASSLPPQRFAAGIGMNLTARQVGGALGVAVSAAIFAANADNALSAFHTLFAVCAGISVVAAAVLAIPTHAANEPA</sequence>
<proteinExistence type="predicted"/>
<dbReference type="PROSITE" id="PS50850">
    <property type="entry name" value="MFS"/>
    <property type="match status" value="1"/>
</dbReference>
<dbReference type="CDD" id="cd17321">
    <property type="entry name" value="MFS_MMR_MDR_like"/>
    <property type="match status" value="1"/>
</dbReference>
<dbReference type="EMBL" id="CP046172">
    <property type="protein sequence ID" value="QIS10307.1"/>
    <property type="molecule type" value="Genomic_DNA"/>
</dbReference>
<dbReference type="Pfam" id="PF07690">
    <property type="entry name" value="MFS_1"/>
    <property type="match status" value="1"/>
</dbReference>
<feature type="transmembrane region" description="Helical" evidence="6">
    <location>
        <begin position="516"/>
        <end position="534"/>
    </location>
</feature>
<feature type="transmembrane region" description="Helical" evidence="6">
    <location>
        <begin position="382"/>
        <end position="402"/>
    </location>
</feature>
<feature type="transmembrane region" description="Helical" evidence="6">
    <location>
        <begin position="408"/>
        <end position="431"/>
    </location>
</feature>
<dbReference type="Gene3D" id="1.20.1720.10">
    <property type="entry name" value="Multidrug resistance protein D"/>
    <property type="match status" value="1"/>
</dbReference>
<feature type="transmembrane region" description="Helical" evidence="6">
    <location>
        <begin position="348"/>
        <end position="370"/>
    </location>
</feature>
<organism evidence="8 9">
    <name type="scientific">Nocardia arthritidis</name>
    <dbReference type="NCBI Taxonomy" id="228602"/>
    <lineage>
        <taxon>Bacteria</taxon>
        <taxon>Bacillati</taxon>
        <taxon>Actinomycetota</taxon>
        <taxon>Actinomycetes</taxon>
        <taxon>Mycobacteriales</taxon>
        <taxon>Nocardiaceae</taxon>
        <taxon>Nocardia</taxon>
    </lineage>
</organism>
<evidence type="ECO:0000256" key="4">
    <source>
        <dbReference type="ARBA" id="ARBA00023136"/>
    </source>
</evidence>
<dbReference type="InterPro" id="IPR020846">
    <property type="entry name" value="MFS_dom"/>
</dbReference>
<comment type="subcellular location">
    <subcellularLocation>
        <location evidence="1">Cell membrane</location>
        <topology evidence="1">Multi-pass membrane protein</topology>
    </subcellularLocation>
</comment>
<feature type="transmembrane region" description="Helical" evidence="6">
    <location>
        <begin position="297"/>
        <end position="315"/>
    </location>
</feature>
<name>A0A6G9YB44_9NOCA</name>
<feature type="region of interest" description="Disordered" evidence="5">
    <location>
        <begin position="94"/>
        <end position="115"/>
    </location>
</feature>
<evidence type="ECO:0000313" key="8">
    <source>
        <dbReference type="EMBL" id="QIS10307.1"/>
    </source>
</evidence>
<dbReference type="PANTHER" id="PTHR42718">
    <property type="entry name" value="MAJOR FACILITATOR SUPERFAMILY MULTIDRUG TRANSPORTER MFSC"/>
    <property type="match status" value="1"/>
</dbReference>
<feature type="transmembrane region" description="Helical" evidence="6">
    <location>
        <begin position="322"/>
        <end position="342"/>
    </location>
</feature>
<feature type="transmembrane region" description="Helical" evidence="6">
    <location>
        <begin position="265"/>
        <end position="291"/>
    </location>
</feature>
<dbReference type="InterPro" id="IPR036259">
    <property type="entry name" value="MFS_trans_sf"/>
</dbReference>
<feature type="transmembrane region" description="Helical" evidence="6">
    <location>
        <begin position="591"/>
        <end position="608"/>
    </location>
</feature>
<dbReference type="PANTHER" id="PTHR42718:SF48">
    <property type="entry name" value="CONSERVED TWO-DOMAIN MEMBRANE PROTEIN-RELATED"/>
    <property type="match status" value="1"/>
</dbReference>
<dbReference type="PROSITE" id="PS00216">
    <property type="entry name" value="SUGAR_TRANSPORT_1"/>
    <property type="match status" value="1"/>
</dbReference>
<keyword evidence="3 6" id="KW-1133">Transmembrane helix</keyword>
<feature type="transmembrane region" description="Helical" evidence="6">
    <location>
        <begin position="614"/>
        <end position="635"/>
    </location>
</feature>
<feature type="transmembrane region" description="Helical" evidence="6">
    <location>
        <begin position="452"/>
        <end position="476"/>
    </location>
</feature>
<dbReference type="Gene3D" id="1.20.1250.20">
    <property type="entry name" value="MFS general substrate transporter like domains"/>
    <property type="match status" value="1"/>
</dbReference>
<evidence type="ECO:0000256" key="2">
    <source>
        <dbReference type="ARBA" id="ARBA00022692"/>
    </source>
</evidence>
<dbReference type="InterPro" id="IPR005829">
    <property type="entry name" value="Sugar_transporter_CS"/>
</dbReference>
<evidence type="ECO:0000259" key="7">
    <source>
        <dbReference type="PROSITE" id="PS50850"/>
    </source>
</evidence>
<dbReference type="KEGG" id="nah:F5544_12080"/>
<dbReference type="InterPro" id="IPR011701">
    <property type="entry name" value="MFS"/>
</dbReference>
<protein>
    <submittedName>
        <fullName evidence="8">MFS transporter</fullName>
    </submittedName>
</protein>
<reference evidence="8 9" key="1">
    <citation type="journal article" date="2019" name="ACS Chem. Biol.">
        <title>Identification and Mobilization of a Cryptic Antibiotic Biosynthesis Gene Locus from a Human-Pathogenic Nocardia Isolate.</title>
        <authorList>
            <person name="Herisse M."/>
            <person name="Ishida K."/>
            <person name="Porter J.L."/>
            <person name="Howden B."/>
            <person name="Hertweck C."/>
            <person name="Stinear T.P."/>
            <person name="Pidot S.J."/>
        </authorList>
    </citation>
    <scope>NUCLEOTIDE SEQUENCE [LARGE SCALE GENOMIC DNA]</scope>
    <source>
        <strain evidence="8 9">AUSMDU00012717</strain>
    </source>
</reference>
<keyword evidence="4 6" id="KW-0472">Membrane</keyword>
<evidence type="ECO:0000256" key="1">
    <source>
        <dbReference type="ARBA" id="ARBA00004651"/>
    </source>
</evidence>
<dbReference type="Proteomes" id="UP000503540">
    <property type="component" value="Chromosome"/>
</dbReference>